<dbReference type="Pfam" id="PF25994">
    <property type="entry name" value="HH_AprE"/>
    <property type="match status" value="1"/>
</dbReference>
<keyword evidence="6" id="KW-0812">Transmembrane</keyword>
<dbReference type="InterPro" id="IPR058982">
    <property type="entry name" value="Beta-barrel_AprE"/>
</dbReference>
<dbReference type="SUPFAM" id="SSF111369">
    <property type="entry name" value="HlyD-like secretion proteins"/>
    <property type="match status" value="1"/>
</dbReference>
<feature type="coiled-coil region" evidence="10">
    <location>
        <begin position="145"/>
        <end position="172"/>
    </location>
</feature>
<keyword evidence="8" id="KW-0472">Membrane</keyword>
<dbReference type="Proteomes" id="UP000094256">
    <property type="component" value="Chromosome"/>
</dbReference>
<dbReference type="OrthoDB" id="9810980at2"/>
<dbReference type="GO" id="GO:0015031">
    <property type="term" value="P:protein transport"/>
    <property type="evidence" value="ECO:0007669"/>
    <property type="project" value="InterPro"/>
</dbReference>
<comment type="similarity">
    <text evidence="2 9">Belongs to the membrane fusion protein (MFP) (TC 8.A.1) family.</text>
</comment>
<dbReference type="Gene3D" id="2.40.30.170">
    <property type="match status" value="1"/>
</dbReference>
<dbReference type="KEGG" id="span:AWL63_18630"/>
<keyword evidence="4 9" id="KW-1003">Cell membrane</keyword>
<keyword evidence="5 9" id="KW-0997">Cell inner membrane</keyword>
<dbReference type="InterPro" id="IPR010129">
    <property type="entry name" value="T1SS_HlyD"/>
</dbReference>
<keyword evidence="14" id="KW-1185">Reference proteome</keyword>
<dbReference type="GO" id="GO:0005886">
    <property type="term" value="C:plasma membrane"/>
    <property type="evidence" value="ECO:0007669"/>
    <property type="project" value="UniProtKB-SubCell"/>
</dbReference>
<organism evidence="13 14">
    <name type="scientific">Sphingomonas panacis</name>
    <dbReference type="NCBI Taxonomy" id="1560345"/>
    <lineage>
        <taxon>Bacteria</taxon>
        <taxon>Pseudomonadati</taxon>
        <taxon>Pseudomonadota</taxon>
        <taxon>Alphaproteobacteria</taxon>
        <taxon>Sphingomonadales</taxon>
        <taxon>Sphingomonadaceae</taxon>
        <taxon>Sphingomonas</taxon>
    </lineage>
</organism>
<feature type="domain" description="AprE-like beta-barrel" evidence="12">
    <location>
        <begin position="316"/>
        <end position="404"/>
    </location>
</feature>
<evidence type="ECO:0000259" key="11">
    <source>
        <dbReference type="Pfam" id="PF25994"/>
    </source>
</evidence>
<comment type="subcellular location">
    <subcellularLocation>
        <location evidence="1 9">Cell inner membrane</location>
        <topology evidence="1 9">Single-pass membrane protein</topology>
    </subcellularLocation>
</comment>
<dbReference type="PANTHER" id="PTHR30386">
    <property type="entry name" value="MEMBRANE FUSION SUBUNIT OF EMRAB-TOLC MULTIDRUG EFFLUX PUMP"/>
    <property type="match status" value="1"/>
</dbReference>
<gene>
    <name evidence="13" type="ORF">AWL63_18630</name>
</gene>
<dbReference type="PRINTS" id="PR01490">
    <property type="entry name" value="RTXTOXIND"/>
</dbReference>
<dbReference type="PANTHER" id="PTHR30386:SF26">
    <property type="entry name" value="TRANSPORT PROTEIN COMB"/>
    <property type="match status" value="1"/>
</dbReference>
<dbReference type="EMBL" id="CP014168">
    <property type="protein sequence ID" value="AOH86933.1"/>
    <property type="molecule type" value="Genomic_DNA"/>
</dbReference>
<evidence type="ECO:0000256" key="4">
    <source>
        <dbReference type="ARBA" id="ARBA00022475"/>
    </source>
</evidence>
<evidence type="ECO:0000259" key="12">
    <source>
        <dbReference type="Pfam" id="PF26002"/>
    </source>
</evidence>
<evidence type="ECO:0000256" key="10">
    <source>
        <dbReference type="SAM" id="Coils"/>
    </source>
</evidence>
<name>A0A1B3ZHN2_9SPHN</name>
<dbReference type="InterPro" id="IPR050739">
    <property type="entry name" value="MFP"/>
</dbReference>
<sequence length="429" mass="45770">MIEDRAIRIRPKAASNLLLWTVLALLAIAFAWAALTEIDRTVRGQGKVIPSSQLQIISNLEGGVVEAILVRTGQVVKLGAPLLRLNPIQSGADLESGQATHDALLLKIARLEAEIAGHEPRFPPTSNPALANQLAAEQLLHRSRIADLTSLLRASEARVSQAERAIAEAQAAQASRLSAREAARTELEMIRPLVREGIEPRLTLVQAENAAAIAASDAAGAAATLARARSSLAEARASASQQHQDWKARAADELTVARAELNSRSAALPALTDKVQRTTVRAPLAGRINRVLVTTVGGSVRPGDPLLEMVPSDESLLIEAMVLPKDIASVKLGQKARVNISAYDSAVYGSLWGRVVSVSPDAVVNERTGDSHYLVRVRTDGDAIIDRAGRKLPIGSGMGADVSLIGDKRTVLSYILTPITRLQDEAFHE</sequence>
<evidence type="ECO:0000313" key="14">
    <source>
        <dbReference type="Proteomes" id="UP000094256"/>
    </source>
</evidence>
<proteinExistence type="inferred from homology"/>
<evidence type="ECO:0000256" key="5">
    <source>
        <dbReference type="ARBA" id="ARBA00022519"/>
    </source>
</evidence>
<keyword evidence="3 9" id="KW-0813">Transport</keyword>
<keyword evidence="10" id="KW-0175">Coiled coil</keyword>
<evidence type="ECO:0000256" key="2">
    <source>
        <dbReference type="ARBA" id="ARBA00009477"/>
    </source>
</evidence>
<dbReference type="STRING" id="1560345.AWL63_18630"/>
<evidence type="ECO:0000256" key="6">
    <source>
        <dbReference type="ARBA" id="ARBA00022692"/>
    </source>
</evidence>
<dbReference type="NCBIfam" id="TIGR01843">
    <property type="entry name" value="type_I_hlyD"/>
    <property type="match status" value="1"/>
</dbReference>
<evidence type="ECO:0000313" key="13">
    <source>
        <dbReference type="EMBL" id="AOH86933.1"/>
    </source>
</evidence>
<evidence type="ECO:0000256" key="1">
    <source>
        <dbReference type="ARBA" id="ARBA00004377"/>
    </source>
</evidence>
<dbReference type="Pfam" id="PF26002">
    <property type="entry name" value="Beta-barrel_AprE"/>
    <property type="match status" value="1"/>
</dbReference>
<reference evidence="13 14" key="1">
    <citation type="submission" date="2016-01" db="EMBL/GenBank/DDBJ databases">
        <title>Complete genome and mega plasmid sequence of Sphingomonas panacis DCY99 elicits systemic resistance in rice to Xanthomonas oryzae.</title>
        <authorList>
            <person name="Kim Y.J."/>
            <person name="Yang D.C."/>
            <person name="Sing P."/>
        </authorList>
    </citation>
    <scope>NUCLEOTIDE SEQUENCE [LARGE SCALE GENOMIC DNA]</scope>
    <source>
        <strain evidence="13 14">DCY99</strain>
    </source>
</reference>
<evidence type="ECO:0000256" key="7">
    <source>
        <dbReference type="ARBA" id="ARBA00022989"/>
    </source>
</evidence>
<accession>A0A1B3ZHN2</accession>
<dbReference type="InterPro" id="IPR058781">
    <property type="entry name" value="HH_AprE-like"/>
</dbReference>
<keyword evidence="7" id="KW-1133">Transmembrane helix</keyword>
<dbReference type="AlphaFoldDB" id="A0A1B3ZHN2"/>
<evidence type="ECO:0000256" key="9">
    <source>
        <dbReference type="RuleBase" id="RU365093"/>
    </source>
</evidence>
<protein>
    <recommendedName>
        <fullName evidence="9">Membrane fusion protein (MFP) family protein</fullName>
    </recommendedName>
</protein>
<evidence type="ECO:0000256" key="8">
    <source>
        <dbReference type="ARBA" id="ARBA00023136"/>
    </source>
</evidence>
<feature type="domain" description="AprE-like long alpha-helical hairpin" evidence="11">
    <location>
        <begin position="91"/>
        <end position="273"/>
    </location>
</feature>
<evidence type="ECO:0000256" key="3">
    <source>
        <dbReference type="ARBA" id="ARBA00022448"/>
    </source>
</evidence>